<feature type="compositionally biased region" description="Gly residues" evidence="3">
    <location>
        <begin position="829"/>
        <end position="849"/>
    </location>
</feature>
<feature type="compositionally biased region" description="Basic and acidic residues" evidence="3">
    <location>
        <begin position="797"/>
        <end position="812"/>
    </location>
</feature>
<evidence type="ECO:0000256" key="2">
    <source>
        <dbReference type="ARBA" id="ARBA00024023"/>
    </source>
</evidence>
<evidence type="ECO:0008006" key="9">
    <source>
        <dbReference type="Google" id="ProtNLM"/>
    </source>
</evidence>
<evidence type="ECO:0000313" key="8">
    <source>
        <dbReference type="Proteomes" id="UP001189429"/>
    </source>
</evidence>
<dbReference type="InterPro" id="IPR037314">
    <property type="entry name" value="MKT1_H3TH"/>
</dbReference>
<dbReference type="PANTHER" id="PTHR24330">
    <property type="entry name" value="HOMEOBOX PROTEIN BARH-LIKE"/>
    <property type="match status" value="1"/>
</dbReference>
<dbReference type="InterPro" id="IPR022040">
    <property type="entry name" value="MKT1_N"/>
</dbReference>
<feature type="compositionally biased region" description="Low complexity" evidence="3">
    <location>
        <begin position="710"/>
        <end position="731"/>
    </location>
</feature>
<name>A0ABN9XHI7_9DINO</name>
<keyword evidence="1" id="KW-0810">Translation regulation</keyword>
<reference evidence="7" key="1">
    <citation type="submission" date="2023-10" db="EMBL/GenBank/DDBJ databases">
        <authorList>
            <person name="Chen Y."/>
            <person name="Shah S."/>
            <person name="Dougan E. K."/>
            <person name="Thang M."/>
            <person name="Chan C."/>
        </authorList>
    </citation>
    <scope>NUCLEOTIDE SEQUENCE [LARGE SCALE GENOMIC DNA]</scope>
</reference>
<dbReference type="Proteomes" id="UP001189429">
    <property type="component" value="Unassembled WGS sequence"/>
</dbReference>
<dbReference type="InterPro" id="IPR006086">
    <property type="entry name" value="XPG-I_dom"/>
</dbReference>
<feature type="domain" description="Post-transcriptional regulator MKT1 C-terminal" evidence="5">
    <location>
        <begin position="431"/>
        <end position="671"/>
    </location>
</feature>
<protein>
    <recommendedName>
        <fullName evidence="9">E3 ubiquitin-protein ligase</fullName>
    </recommendedName>
</protein>
<evidence type="ECO:0000256" key="3">
    <source>
        <dbReference type="SAM" id="MobiDB-lite"/>
    </source>
</evidence>
<feature type="domain" description="Post-transcriptional regulator MKT1 N-terminal" evidence="6">
    <location>
        <begin position="255"/>
        <end position="342"/>
    </location>
</feature>
<comment type="caution">
    <text evidence="7">The sequence shown here is derived from an EMBL/GenBank/DDBJ whole genome shotgun (WGS) entry which is preliminary data.</text>
</comment>
<gene>
    <name evidence="7" type="ORF">PCOR1329_LOCUS76769</name>
</gene>
<dbReference type="Pfam" id="PF12246">
    <property type="entry name" value="MKT1_C"/>
    <property type="match status" value="1"/>
</dbReference>
<dbReference type="Pfam" id="PF00867">
    <property type="entry name" value="XPG_I"/>
    <property type="match status" value="1"/>
</dbReference>
<feature type="compositionally biased region" description="Pro residues" evidence="3">
    <location>
        <begin position="699"/>
        <end position="709"/>
    </location>
</feature>
<evidence type="ECO:0000313" key="7">
    <source>
        <dbReference type="EMBL" id="CAK0899193.1"/>
    </source>
</evidence>
<evidence type="ECO:0000259" key="5">
    <source>
        <dbReference type="Pfam" id="PF12246"/>
    </source>
</evidence>
<proteinExistence type="inferred from homology"/>
<dbReference type="InterPro" id="IPR029060">
    <property type="entry name" value="PIN-like_dom_sf"/>
</dbReference>
<sequence length="849" mass="95269">MASRPCSCSRACPLGLRTRCSPAGWSARWRWRGPTCDRGAGARPRSASPCPRAGSTATSCTSYHAFHHLRFKGFEVFQAPYLAGAQLAHFMRQRLVDMVFGSSGLLLYSIPQVIIFMDWARCKFDWVSLEAVLFKWKLTMDQFIDICMLAGTEYCLTYPYLDHGGQSALNSRFNMEGAIQLIRQAPFINWMTGFPSDEMRVDHLNSYCICKLLVHSSPILHMREADVRPIDETHWHGHGRGHEMGGKGGRAGLVPHDMSAIMGDVLPEKLYFLLVYGIISFKLPQALAMGEWLDKTQPLVDTAEFRGLIMELQDYRQLALGLVAQHLNTCYMKKTITCKAFWEPLRPSTGERVMQPKKPKKTLRWRIRKEDVEAEMARQDVCRIDLKFCLRWHANEFANEGQLFQNLTKFGESQFTPDLLSLTTLVHFMLLEHLELIGDDGGITHLGNVLKDVKSALQEPVLVAMELMKFGVLTAEPFEPAQPDRPFSDQVGYPRMPIPSNIRSEFLLSRVMSLLPMRLKSHMWNADVVFDLAAFHCLVRVLKRTLRQMTEAVLSSILLKDFDQVGLLPPGFMCASRLRNDPANTPAVLPTFMVPRACMGIVALYFLSYNKSPQEFESDLIASFPCCQHPLADLKLAILFWEDLRRCVNEIAQPLGAEDLAGDVKAASEMLAGQQRRLHVFPDQEDLDAANGLPLKPSSQPPPGHPHPQQPQQQQQQRPQHQPQQARQQPMQREHHQQHHQQVAQQQHHQHARQHQQQTPQQQQQQQQQQPRGGQRGGGRPQHGGGGGGPQQHGGGHARDAHRGGHAREPRQGHAPHGGHGQQGHRAGDAGGGGHRQGGGGPQRGDGRG</sequence>
<dbReference type="InterPro" id="IPR052145">
    <property type="entry name" value="Mediator/Homeobox_domain"/>
</dbReference>
<evidence type="ECO:0000259" key="6">
    <source>
        <dbReference type="Pfam" id="PF12247"/>
    </source>
</evidence>
<dbReference type="SUPFAM" id="SSF88723">
    <property type="entry name" value="PIN domain-like"/>
    <property type="match status" value="1"/>
</dbReference>
<feature type="region of interest" description="Disordered" evidence="3">
    <location>
        <begin position="687"/>
        <end position="849"/>
    </location>
</feature>
<organism evidence="7 8">
    <name type="scientific">Prorocentrum cordatum</name>
    <dbReference type="NCBI Taxonomy" id="2364126"/>
    <lineage>
        <taxon>Eukaryota</taxon>
        <taxon>Sar</taxon>
        <taxon>Alveolata</taxon>
        <taxon>Dinophyceae</taxon>
        <taxon>Prorocentrales</taxon>
        <taxon>Prorocentraceae</taxon>
        <taxon>Prorocentrum</taxon>
    </lineage>
</organism>
<dbReference type="CDD" id="cd09902">
    <property type="entry name" value="H3TH_MKT1"/>
    <property type="match status" value="1"/>
</dbReference>
<dbReference type="PANTHER" id="PTHR24330:SF19">
    <property type="entry name" value="MEDIATOR OF RNA POLYMERASE II TRANSCRIPTION SUBUNIT 29"/>
    <property type="match status" value="1"/>
</dbReference>
<feature type="domain" description="XPG-I" evidence="4">
    <location>
        <begin position="73"/>
        <end position="152"/>
    </location>
</feature>
<feature type="compositionally biased region" description="Gly residues" evidence="3">
    <location>
        <begin position="774"/>
        <end position="795"/>
    </location>
</feature>
<dbReference type="EMBL" id="CAUYUJ010020563">
    <property type="protein sequence ID" value="CAK0899193.1"/>
    <property type="molecule type" value="Genomic_DNA"/>
</dbReference>
<comment type="similarity">
    <text evidence="2">Belongs to the XPG/RAD2 endonuclease family.</text>
</comment>
<evidence type="ECO:0000259" key="4">
    <source>
        <dbReference type="Pfam" id="PF00867"/>
    </source>
</evidence>
<dbReference type="InterPro" id="IPR022039">
    <property type="entry name" value="MKT1_C"/>
</dbReference>
<dbReference type="Pfam" id="PF12247">
    <property type="entry name" value="MKT1_N"/>
    <property type="match status" value="1"/>
</dbReference>
<evidence type="ECO:0000256" key="1">
    <source>
        <dbReference type="ARBA" id="ARBA00022845"/>
    </source>
</evidence>
<accession>A0ABN9XHI7</accession>
<dbReference type="Gene3D" id="3.40.50.1010">
    <property type="entry name" value="5'-nuclease"/>
    <property type="match status" value="1"/>
</dbReference>
<keyword evidence="8" id="KW-1185">Reference proteome</keyword>
<feature type="compositionally biased region" description="Low complexity" evidence="3">
    <location>
        <begin position="755"/>
        <end position="773"/>
    </location>
</feature>